<protein>
    <submittedName>
        <fullName evidence="1">Uncharacterized protein</fullName>
    </submittedName>
</protein>
<keyword evidence="2" id="KW-1185">Reference proteome</keyword>
<sequence length="66" mass="7470">MIKSGSSRLELSLDQPDIVLRGLADDARSTLFSGQLVVHLTEPIRVKGLKLVLEGHERLEWEYHDT</sequence>
<evidence type="ECO:0000313" key="1">
    <source>
        <dbReference type="EMBL" id="KAJ1644354.1"/>
    </source>
</evidence>
<proteinExistence type="predicted"/>
<organism evidence="1 2">
    <name type="scientific">Coemansia asiatica</name>
    <dbReference type="NCBI Taxonomy" id="1052880"/>
    <lineage>
        <taxon>Eukaryota</taxon>
        <taxon>Fungi</taxon>
        <taxon>Fungi incertae sedis</taxon>
        <taxon>Zoopagomycota</taxon>
        <taxon>Kickxellomycotina</taxon>
        <taxon>Kickxellomycetes</taxon>
        <taxon>Kickxellales</taxon>
        <taxon>Kickxellaceae</taxon>
        <taxon>Coemansia</taxon>
    </lineage>
</organism>
<dbReference type="Gene3D" id="2.60.40.640">
    <property type="match status" value="1"/>
</dbReference>
<accession>A0A9W7XK31</accession>
<name>A0A9W7XK31_9FUNG</name>
<evidence type="ECO:0000313" key="2">
    <source>
        <dbReference type="Proteomes" id="UP001145021"/>
    </source>
</evidence>
<reference evidence="1" key="1">
    <citation type="submission" date="2022-07" db="EMBL/GenBank/DDBJ databases">
        <title>Phylogenomic reconstructions and comparative analyses of Kickxellomycotina fungi.</title>
        <authorList>
            <person name="Reynolds N.K."/>
            <person name="Stajich J.E."/>
            <person name="Barry K."/>
            <person name="Grigoriev I.V."/>
            <person name="Crous P."/>
            <person name="Smith M.E."/>
        </authorList>
    </citation>
    <scope>NUCLEOTIDE SEQUENCE</scope>
    <source>
        <strain evidence="1">NBRC 105413</strain>
    </source>
</reference>
<comment type="caution">
    <text evidence="1">The sequence shown here is derived from an EMBL/GenBank/DDBJ whole genome shotgun (WGS) entry which is preliminary data.</text>
</comment>
<dbReference type="EMBL" id="JANBOH010000173">
    <property type="protein sequence ID" value="KAJ1644354.1"/>
    <property type="molecule type" value="Genomic_DNA"/>
</dbReference>
<dbReference type="AlphaFoldDB" id="A0A9W7XK31"/>
<dbReference type="InterPro" id="IPR014752">
    <property type="entry name" value="Arrestin-like_C"/>
</dbReference>
<dbReference type="Proteomes" id="UP001145021">
    <property type="component" value="Unassembled WGS sequence"/>
</dbReference>
<gene>
    <name evidence="1" type="ORF">LPJ64_003970</name>
</gene>